<dbReference type="AlphaFoldDB" id="A0AAV4M7F6"/>
<evidence type="ECO:0000313" key="1">
    <source>
        <dbReference type="EMBL" id="GIX68016.1"/>
    </source>
</evidence>
<protein>
    <submittedName>
        <fullName evidence="1">Uncharacterized protein</fullName>
    </submittedName>
</protein>
<proteinExistence type="predicted"/>
<sequence length="104" mass="12479">MYENWLRKLETMEESKHFKRGKNSTRIFGRKKENSNISDLYKNSVRLNEFLSELDVKTDIVIVDGDWMMRRKKVVAGVLQTLKHLEKHGPPHQQKSIMYERFLK</sequence>
<evidence type="ECO:0000313" key="2">
    <source>
        <dbReference type="Proteomes" id="UP001054945"/>
    </source>
</evidence>
<organism evidence="1 2">
    <name type="scientific">Caerostris extrusa</name>
    <name type="common">Bark spider</name>
    <name type="synonym">Caerostris bankana</name>
    <dbReference type="NCBI Taxonomy" id="172846"/>
    <lineage>
        <taxon>Eukaryota</taxon>
        <taxon>Metazoa</taxon>
        <taxon>Ecdysozoa</taxon>
        <taxon>Arthropoda</taxon>
        <taxon>Chelicerata</taxon>
        <taxon>Arachnida</taxon>
        <taxon>Araneae</taxon>
        <taxon>Araneomorphae</taxon>
        <taxon>Entelegynae</taxon>
        <taxon>Araneoidea</taxon>
        <taxon>Araneidae</taxon>
        <taxon>Caerostris</taxon>
    </lineage>
</organism>
<keyword evidence="2" id="KW-1185">Reference proteome</keyword>
<gene>
    <name evidence="1" type="ORF">CEXT_195031</name>
</gene>
<comment type="caution">
    <text evidence="1">The sequence shown here is derived from an EMBL/GenBank/DDBJ whole genome shotgun (WGS) entry which is preliminary data.</text>
</comment>
<accession>A0AAV4M7F6</accession>
<name>A0AAV4M7F6_CAEEX</name>
<dbReference type="EMBL" id="BPLR01001917">
    <property type="protein sequence ID" value="GIX68016.1"/>
    <property type="molecule type" value="Genomic_DNA"/>
</dbReference>
<dbReference type="Proteomes" id="UP001054945">
    <property type="component" value="Unassembled WGS sequence"/>
</dbReference>
<reference evidence="1 2" key="1">
    <citation type="submission" date="2021-06" db="EMBL/GenBank/DDBJ databases">
        <title>Caerostris extrusa draft genome.</title>
        <authorList>
            <person name="Kono N."/>
            <person name="Arakawa K."/>
        </authorList>
    </citation>
    <scope>NUCLEOTIDE SEQUENCE [LARGE SCALE GENOMIC DNA]</scope>
</reference>